<evidence type="ECO:0000313" key="1">
    <source>
        <dbReference type="EMBL" id="GIG45291.1"/>
    </source>
</evidence>
<comment type="caution">
    <text evidence="1">The sequence shown here is derived from an EMBL/GenBank/DDBJ whole genome shotgun (WGS) entry which is preliminary data.</text>
</comment>
<sequence length="170" mass="18987">MTDLERQVSRVWSADVRRLIDEATRCYNAGAIRASIVATWTAVIADIIDKVIELADGGDADAQRFRATVENARDLGITTAGVQAMQKIEDGLLALAQRFELVDSVAARELERIREDRNLCVHPPLRRHGETYDPRPEVARAHLAVALTTLLVHPPTQGRRVVEDFCRPRP</sequence>
<protein>
    <submittedName>
        <fullName evidence="1">Uncharacterized protein</fullName>
    </submittedName>
</protein>
<proteinExistence type="predicted"/>
<dbReference type="RefSeq" id="WP_203847080.1">
    <property type="nucleotide sequence ID" value="NZ_BAAAVW010000009.1"/>
</dbReference>
<dbReference type="Proteomes" id="UP000660611">
    <property type="component" value="Unassembled WGS sequence"/>
</dbReference>
<keyword evidence="2" id="KW-1185">Reference proteome</keyword>
<dbReference type="AlphaFoldDB" id="A0A919PL93"/>
<dbReference type="EMBL" id="BONQ01000050">
    <property type="protein sequence ID" value="GIG45291.1"/>
    <property type="molecule type" value="Genomic_DNA"/>
</dbReference>
<accession>A0A919PL93</accession>
<gene>
    <name evidence="1" type="ORF">Dsi01nite_033320</name>
</gene>
<name>A0A919PL93_9ACTN</name>
<reference evidence="1" key="1">
    <citation type="submission" date="2021-01" db="EMBL/GenBank/DDBJ databases">
        <title>Whole genome shotgun sequence of Dactylosporangium siamense NBRC 106093.</title>
        <authorList>
            <person name="Komaki H."/>
            <person name="Tamura T."/>
        </authorList>
    </citation>
    <scope>NUCLEOTIDE SEQUENCE</scope>
    <source>
        <strain evidence="1">NBRC 106093</strain>
    </source>
</reference>
<evidence type="ECO:0000313" key="2">
    <source>
        <dbReference type="Proteomes" id="UP000660611"/>
    </source>
</evidence>
<organism evidence="1 2">
    <name type="scientific">Dactylosporangium siamense</name>
    <dbReference type="NCBI Taxonomy" id="685454"/>
    <lineage>
        <taxon>Bacteria</taxon>
        <taxon>Bacillati</taxon>
        <taxon>Actinomycetota</taxon>
        <taxon>Actinomycetes</taxon>
        <taxon>Micromonosporales</taxon>
        <taxon>Micromonosporaceae</taxon>
        <taxon>Dactylosporangium</taxon>
    </lineage>
</organism>